<evidence type="ECO:0000256" key="11">
    <source>
        <dbReference type="ARBA" id="ARBA00023014"/>
    </source>
</evidence>
<evidence type="ECO:0000256" key="1">
    <source>
        <dbReference type="ARBA" id="ARBA00001966"/>
    </source>
</evidence>
<dbReference type="InterPro" id="IPR019574">
    <property type="entry name" value="NADH_UbQ_OxRdtase_Gsu_4Fe4S-bd"/>
</dbReference>
<dbReference type="GO" id="GO:0051537">
    <property type="term" value="F:2 iron, 2 sulfur cluster binding"/>
    <property type="evidence" value="ECO:0007669"/>
    <property type="project" value="UniProtKB-KW"/>
</dbReference>
<dbReference type="GO" id="GO:0043546">
    <property type="term" value="F:molybdopterin cofactor binding"/>
    <property type="evidence" value="ECO:0007669"/>
    <property type="project" value="InterPro"/>
</dbReference>
<dbReference type="Gene3D" id="3.40.50.740">
    <property type="match status" value="1"/>
</dbReference>
<feature type="domain" description="2Fe-2S ferredoxin-type" evidence="15">
    <location>
        <begin position="2"/>
        <end position="82"/>
    </location>
</feature>
<proteinExistence type="inferred from homology"/>
<feature type="domain" description="4Fe-4S ferredoxin-type" evidence="16">
    <location>
        <begin position="141"/>
        <end position="171"/>
    </location>
</feature>
<dbReference type="InterPro" id="IPR000283">
    <property type="entry name" value="NADH_UbQ_OxRdtase_75kDa_su_CS"/>
</dbReference>
<dbReference type="InterPro" id="IPR006657">
    <property type="entry name" value="MoPterin_dinucl-bd_dom"/>
</dbReference>
<dbReference type="Pfam" id="PF22117">
    <property type="entry name" value="Fer4_Nqo3"/>
    <property type="match status" value="1"/>
</dbReference>
<dbReference type="GO" id="GO:0046872">
    <property type="term" value="F:metal ion binding"/>
    <property type="evidence" value="ECO:0007669"/>
    <property type="project" value="UniProtKB-KW"/>
</dbReference>
<dbReference type="GO" id="GO:0042773">
    <property type="term" value="P:ATP synthesis coupled electron transport"/>
    <property type="evidence" value="ECO:0007669"/>
    <property type="project" value="InterPro"/>
</dbReference>
<evidence type="ECO:0000256" key="14">
    <source>
        <dbReference type="ARBA" id="ARBA00034078"/>
    </source>
</evidence>
<dbReference type="PANTHER" id="PTHR43105:SF14">
    <property type="entry name" value="FORMATE DEHYDROGENASE H"/>
    <property type="match status" value="1"/>
</dbReference>
<dbReference type="SUPFAM" id="SSF53706">
    <property type="entry name" value="Formate dehydrogenase/DMSO reductase, domains 1-3"/>
    <property type="match status" value="1"/>
</dbReference>
<dbReference type="Pfam" id="PF01568">
    <property type="entry name" value="Molydop_binding"/>
    <property type="match status" value="1"/>
</dbReference>
<dbReference type="Pfam" id="PF00384">
    <property type="entry name" value="Molybdopterin"/>
    <property type="match status" value="1"/>
</dbReference>
<dbReference type="FunFam" id="3.10.20.740:FF:000004">
    <property type="entry name" value="NADH-quinone oxidoreductase"/>
    <property type="match status" value="1"/>
</dbReference>
<dbReference type="InterPro" id="IPR009010">
    <property type="entry name" value="Asp_de-COase-like_dom_sf"/>
</dbReference>
<evidence type="ECO:0000256" key="4">
    <source>
        <dbReference type="ARBA" id="ARBA00022485"/>
    </source>
</evidence>
<gene>
    <name evidence="19" type="ORF">BROFUL_03075</name>
</gene>
<dbReference type="PIRSF" id="PIRSF036643">
    <property type="entry name" value="FDH_alpha"/>
    <property type="match status" value="1"/>
</dbReference>
<dbReference type="Proteomes" id="UP000034954">
    <property type="component" value="Unassembled WGS sequence"/>
</dbReference>
<evidence type="ECO:0000256" key="5">
    <source>
        <dbReference type="ARBA" id="ARBA00022714"/>
    </source>
</evidence>
<dbReference type="InterPro" id="IPR006963">
    <property type="entry name" value="Mopterin_OxRdtase_4Fe-4S_dom"/>
</dbReference>
<dbReference type="PROSITE" id="PS00198">
    <property type="entry name" value="4FE4S_FER_1"/>
    <property type="match status" value="1"/>
</dbReference>
<dbReference type="PANTHER" id="PTHR43105">
    <property type="entry name" value="RESPIRATORY NITRATE REDUCTASE"/>
    <property type="match status" value="1"/>
</dbReference>
<dbReference type="InterPro" id="IPR017896">
    <property type="entry name" value="4Fe4S_Fe-S-bd"/>
</dbReference>
<organism evidence="19 20">
    <name type="scientific">Candidatus Brocadia fulgida</name>
    <dbReference type="NCBI Taxonomy" id="380242"/>
    <lineage>
        <taxon>Bacteria</taxon>
        <taxon>Pseudomonadati</taxon>
        <taxon>Planctomycetota</taxon>
        <taxon>Candidatus Brocadiia</taxon>
        <taxon>Candidatus Brocadiales</taxon>
        <taxon>Candidatus Brocadiaceae</taxon>
        <taxon>Candidatus Brocadia</taxon>
    </lineage>
</organism>
<comment type="caution">
    <text evidence="19">The sequence shown here is derived from an EMBL/GenBank/DDBJ whole genome shotgun (WGS) entry which is preliminary data.</text>
</comment>
<dbReference type="Gene3D" id="3.30.70.20">
    <property type="match status" value="1"/>
</dbReference>
<evidence type="ECO:0000256" key="2">
    <source>
        <dbReference type="ARBA" id="ARBA00004370"/>
    </source>
</evidence>
<dbReference type="PROSITE" id="PS51839">
    <property type="entry name" value="4FE4S_HC3"/>
    <property type="match status" value="1"/>
</dbReference>
<dbReference type="InterPro" id="IPR001041">
    <property type="entry name" value="2Fe-2S_ferredoxin-type"/>
</dbReference>
<protein>
    <submittedName>
        <fullName evidence="19">NADH dehydrogenase I subunit G</fullName>
    </submittedName>
</protein>
<name>A0A0M2UUR8_9BACT</name>
<dbReference type="InterPro" id="IPR050123">
    <property type="entry name" value="Prok_molybdopt-oxidoreductase"/>
</dbReference>
<evidence type="ECO:0000256" key="10">
    <source>
        <dbReference type="ARBA" id="ARBA00023004"/>
    </source>
</evidence>
<evidence type="ECO:0000259" key="18">
    <source>
        <dbReference type="PROSITE" id="PS51839"/>
    </source>
</evidence>
<keyword evidence="11" id="KW-0411">Iron-sulfur</keyword>
<evidence type="ECO:0000313" key="20">
    <source>
        <dbReference type="Proteomes" id="UP000034954"/>
    </source>
</evidence>
<dbReference type="SUPFAM" id="SSF54862">
    <property type="entry name" value="4Fe-4S ferredoxins"/>
    <property type="match status" value="1"/>
</dbReference>
<evidence type="ECO:0000259" key="15">
    <source>
        <dbReference type="PROSITE" id="PS51085"/>
    </source>
</evidence>
<keyword evidence="9" id="KW-0560">Oxidoreductase</keyword>
<feature type="domain" description="4Fe-4S ferredoxin-type" evidence="16">
    <location>
        <begin position="180"/>
        <end position="210"/>
    </location>
</feature>
<comment type="cofactor">
    <cofactor evidence="1">
        <name>[4Fe-4S] cluster</name>
        <dbReference type="ChEBI" id="CHEBI:49883"/>
    </cofactor>
</comment>
<evidence type="ECO:0000256" key="9">
    <source>
        <dbReference type="ARBA" id="ARBA00023002"/>
    </source>
</evidence>
<feature type="domain" description="4Fe-4S His(Cys)3-ligated-type" evidence="18">
    <location>
        <begin position="82"/>
        <end position="121"/>
    </location>
</feature>
<keyword evidence="5" id="KW-0001">2Fe-2S</keyword>
<sequence>MNIIQLVIDDKPISAPEGTNVFQAALDNGIYIPGLCYHPKLSQFGGCRLCYVEVTERKRTSHRFACAHPVSEGMMVKVNTQRVVRYRKSVMEYLLAHHELSCPTCDKSGECGLQNITYELNLAPGRFRTVRMHQPVIRDNPVLELNRNRCVLCGRCVSACKEIEGVSAIDFQNRGFKTVIGTAFDRPLECSFCGGCVAVCPTGAWQDRTLGFKGRPWEFVSTPTICPYCSVGCTIVVNTKAGDVRRIVSNDRLGINEGNLCVKGRFGHEFIHSPERLKTPLIRRNGELSPASWHDALHYVSKRFQQIIQEHGGPSIGGIGSERCTNEDNYLFQKFCRSVLGTNAIDNVANIKSPYLNRLIYQAVVHGMTTLPLKELDRADTLFFFGADVTEAHPVAGSMARKAIRLNSANLIIANVRNVRFNSVARNDIRLSYALGSQAVLINALMKVMLDEGLIDVKKVETATHQFRELCSSLNAVMVAEASQQTGVHEETIRNAARILAKPGKCYVVCGKDIEEDPSGEAAAKALLNLCALINASNTGEGRASILFSRSHNNSQGVNDVGVVPEFLPGYLDINETAHRERVKKLWGKKLPDHVIRKDSMNVIDLALNGKLKAFYVMGENPIVTYPYGKDVREACKKLDFMVVQDAFLTETAQMADVVLPTVTFAEKEGTFTNMGMAVQRLNKAIQPAGEAKPDWEILCELAKKMGHSFAYLSAKEILQEIGSLSPIYAGIQYDRLKRKEFRWASSFTQKSAPAKYTFEIALPERLTVAKRKDFPYLLLTGASLNHHGTFSRHAKALTAIAPECFVEIAKNTAHEAGVQDGDMVTVESMQDKIQLRARVTDAMPDGVVFVPEDCEWVPVNLLRNAVYTPVKIYKESK</sequence>
<dbReference type="PROSITE" id="PS00642">
    <property type="entry name" value="COMPLEX1_75K_2"/>
    <property type="match status" value="1"/>
</dbReference>
<evidence type="ECO:0000256" key="8">
    <source>
        <dbReference type="ARBA" id="ARBA00022967"/>
    </source>
</evidence>
<evidence type="ECO:0000256" key="3">
    <source>
        <dbReference type="ARBA" id="ARBA00005404"/>
    </source>
</evidence>
<evidence type="ECO:0000256" key="6">
    <source>
        <dbReference type="ARBA" id="ARBA00022723"/>
    </source>
</evidence>
<dbReference type="FunFam" id="3.30.70.20:FF:000035">
    <property type="entry name" value="Iron hydrogenase 1"/>
    <property type="match status" value="1"/>
</dbReference>
<dbReference type="SUPFAM" id="SSF50692">
    <property type="entry name" value="ADC-like"/>
    <property type="match status" value="1"/>
</dbReference>
<dbReference type="Gene3D" id="3.40.228.10">
    <property type="entry name" value="Dimethylsulfoxide Reductase, domain 2"/>
    <property type="match status" value="1"/>
</dbReference>
<dbReference type="SMART" id="SM00926">
    <property type="entry name" value="Molybdop_Fe4S4"/>
    <property type="match status" value="1"/>
</dbReference>
<dbReference type="SUPFAM" id="SSF54292">
    <property type="entry name" value="2Fe-2S ferredoxin-like"/>
    <property type="match status" value="1"/>
</dbReference>
<dbReference type="InterPro" id="IPR036010">
    <property type="entry name" value="2Fe-2S_ferredoxin-like_sf"/>
</dbReference>
<feature type="domain" description="4Fe-4S Mo/W bis-MGD-type" evidence="17">
    <location>
        <begin position="219"/>
        <end position="275"/>
    </location>
</feature>
<keyword evidence="4" id="KW-0004">4Fe-4S</keyword>
<keyword evidence="13" id="KW-0472">Membrane</keyword>
<dbReference type="EMBL" id="LAQJ01000285">
    <property type="protein sequence ID" value="KKO18229.1"/>
    <property type="molecule type" value="Genomic_DNA"/>
</dbReference>
<dbReference type="GO" id="GO:0008137">
    <property type="term" value="F:NADH dehydrogenase (ubiquinone) activity"/>
    <property type="evidence" value="ECO:0007669"/>
    <property type="project" value="InterPro"/>
</dbReference>
<dbReference type="Pfam" id="PF04879">
    <property type="entry name" value="Molybdop_Fe4S4"/>
    <property type="match status" value="1"/>
</dbReference>
<keyword evidence="12" id="KW-0520">NAD</keyword>
<keyword evidence="6" id="KW-0479">Metal-binding</keyword>
<dbReference type="InterPro" id="IPR054351">
    <property type="entry name" value="NADH_UbQ_OxRdtase_ferredoxin"/>
</dbReference>
<dbReference type="AlphaFoldDB" id="A0A0M2UUR8"/>
<dbReference type="InterPro" id="IPR006656">
    <property type="entry name" value="Mopterin_OxRdtase"/>
</dbReference>
<keyword evidence="8" id="KW-1278">Translocase</keyword>
<keyword evidence="20" id="KW-1185">Reference proteome</keyword>
<keyword evidence="10" id="KW-0408">Iron</keyword>
<dbReference type="PROSITE" id="PS51379">
    <property type="entry name" value="4FE4S_FER_2"/>
    <property type="match status" value="2"/>
</dbReference>
<dbReference type="PROSITE" id="PS51669">
    <property type="entry name" value="4FE4S_MOW_BIS_MGD"/>
    <property type="match status" value="1"/>
</dbReference>
<evidence type="ECO:0000256" key="12">
    <source>
        <dbReference type="ARBA" id="ARBA00023027"/>
    </source>
</evidence>
<dbReference type="Pfam" id="PF13510">
    <property type="entry name" value="Fer2_4"/>
    <property type="match status" value="1"/>
</dbReference>
<dbReference type="GO" id="GO:0003954">
    <property type="term" value="F:NADH dehydrogenase activity"/>
    <property type="evidence" value="ECO:0007669"/>
    <property type="project" value="TreeGrafter"/>
</dbReference>
<dbReference type="Gene3D" id="2.20.25.90">
    <property type="entry name" value="ADC-like domains"/>
    <property type="match status" value="1"/>
</dbReference>
<reference evidence="19 20" key="1">
    <citation type="journal article" date="2013" name="BMC Microbiol.">
        <title>Identification of the type II cytochrome c maturation pathway in anammox bacteria by comparative genomics.</title>
        <authorList>
            <person name="Ferousi C."/>
            <person name="Speth D.R."/>
            <person name="Reimann J."/>
            <person name="Op den Camp H.J."/>
            <person name="Allen J.W."/>
            <person name="Keltjens J.T."/>
            <person name="Jetten M.S."/>
        </authorList>
    </citation>
    <scope>NUCLEOTIDE SEQUENCE [LARGE SCALE GENOMIC DNA]</scope>
    <source>
        <strain evidence="19">RU1</strain>
    </source>
</reference>
<dbReference type="GO" id="GO:0016020">
    <property type="term" value="C:membrane"/>
    <property type="evidence" value="ECO:0007669"/>
    <property type="project" value="UniProtKB-SubCell"/>
</dbReference>
<evidence type="ECO:0000259" key="17">
    <source>
        <dbReference type="PROSITE" id="PS51669"/>
    </source>
</evidence>
<dbReference type="PROSITE" id="PS51085">
    <property type="entry name" value="2FE2S_FER_2"/>
    <property type="match status" value="1"/>
</dbReference>
<evidence type="ECO:0000256" key="7">
    <source>
        <dbReference type="ARBA" id="ARBA00022737"/>
    </source>
</evidence>
<evidence type="ECO:0000259" key="16">
    <source>
        <dbReference type="PROSITE" id="PS51379"/>
    </source>
</evidence>
<keyword evidence="7" id="KW-0677">Repeat</keyword>
<comment type="cofactor">
    <cofactor evidence="14">
        <name>[2Fe-2S] cluster</name>
        <dbReference type="ChEBI" id="CHEBI:190135"/>
    </cofactor>
</comment>
<comment type="subcellular location">
    <subcellularLocation>
        <location evidence="2">Membrane</location>
    </subcellularLocation>
</comment>
<dbReference type="CDD" id="cd00207">
    <property type="entry name" value="fer2"/>
    <property type="match status" value="1"/>
</dbReference>
<dbReference type="SMART" id="SM00929">
    <property type="entry name" value="NADH-G_4Fe-4S_3"/>
    <property type="match status" value="1"/>
</dbReference>
<dbReference type="InterPro" id="IPR017900">
    <property type="entry name" value="4Fe4S_Fe_S_CS"/>
</dbReference>
<dbReference type="PROSITE" id="PS00641">
    <property type="entry name" value="COMPLEX1_75K_1"/>
    <property type="match status" value="1"/>
</dbReference>
<accession>A0A0M2UUR8</accession>
<dbReference type="GO" id="GO:0051539">
    <property type="term" value="F:4 iron, 4 sulfur cluster binding"/>
    <property type="evidence" value="ECO:0007669"/>
    <property type="project" value="UniProtKB-KW"/>
</dbReference>
<evidence type="ECO:0000256" key="13">
    <source>
        <dbReference type="ARBA" id="ARBA00023136"/>
    </source>
</evidence>
<evidence type="ECO:0000313" key="19">
    <source>
        <dbReference type="EMBL" id="KKO18229.1"/>
    </source>
</evidence>
<comment type="similarity">
    <text evidence="3">Belongs to the complex I 75 kDa subunit family.</text>
</comment>
<dbReference type="Gene3D" id="3.10.20.740">
    <property type="match status" value="1"/>
</dbReference>
<dbReference type="Pfam" id="PF10588">
    <property type="entry name" value="NADH-G_4Fe-4S_3"/>
    <property type="match status" value="1"/>
</dbReference>
<dbReference type="Gene3D" id="2.40.40.20">
    <property type="match status" value="1"/>
</dbReference>